<feature type="compositionally biased region" description="Basic residues" evidence="4">
    <location>
        <begin position="564"/>
        <end position="573"/>
    </location>
</feature>
<dbReference type="Gene3D" id="1.10.287.950">
    <property type="entry name" value="Methyl-accepting chemotaxis protein"/>
    <property type="match status" value="1"/>
</dbReference>
<dbReference type="RefSeq" id="WP_177190483.1">
    <property type="nucleotide sequence ID" value="NZ_FOGU01000009.1"/>
</dbReference>
<accession>A0A1H9W7C6</accession>
<feature type="domain" description="HAMP" evidence="7">
    <location>
        <begin position="256"/>
        <end position="308"/>
    </location>
</feature>
<dbReference type="SMART" id="SM00304">
    <property type="entry name" value="HAMP"/>
    <property type="match status" value="1"/>
</dbReference>
<feature type="compositionally biased region" description="Basic and acidic residues" evidence="4">
    <location>
        <begin position="203"/>
        <end position="219"/>
    </location>
</feature>
<keyword evidence="1" id="KW-0145">Chemotaxis</keyword>
<gene>
    <name evidence="8" type="ORF">SAMN04490244_109143</name>
</gene>
<dbReference type="EMBL" id="FOGU01000009">
    <property type="protein sequence ID" value="SES29597.1"/>
    <property type="molecule type" value="Genomic_DNA"/>
</dbReference>
<organism evidence="8 9">
    <name type="scientific">Tranquillimonas rosea</name>
    <dbReference type="NCBI Taxonomy" id="641238"/>
    <lineage>
        <taxon>Bacteria</taxon>
        <taxon>Pseudomonadati</taxon>
        <taxon>Pseudomonadota</taxon>
        <taxon>Alphaproteobacteria</taxon>
        <taxon>Rhodobacterales</taxon>
        <taxon>Roseobacteraceae</taxon>
        <taxon>Tranquillimonas</taxon>
    </lineage>
</organism>
<comment type="similarity">
    <text evidence="2">Belongs to the methyl-accepting chemotaxis (MCP) protein family.</text>
</comment>
<feature type="compositionally biased region" description="Basic and acidic residues" evidence="4">
    <location>
        <begin position="226"/>
        <end position="252"/>
    </location>
</feature>
<dbReference type="STRING" id="641238.SAMN04490244_109143"/>
<proteinExistence type="inferred from homology"/>
<dbReference type="SUPFAM" id="SSF58104">
    <property type="entry name" value="Methyl-accepting chemotaxis protein (MCP) signaling domain"/>
    <property type="match status" value="1"/>
</dbReference>
<dbReference type="GO" id="GO:0016020">
    <property type="term" value="C:membrane"/>
    <property type="evidence" value="ECO:0007669"/>
    <property type="project" value="InterPro"/>
</dbReference>
<evidence type="ECO:0000259" key="6">
    <source>
        <dbReference type="PROSITE" id="PS50111"/>
    </source>
</evidence>
<dbReference type="GO" id="GO:0006935">
    <property type="term" value="P:chemotaxis"/>
    <property type="evidence" value="ECO:0007669"/>
    <property type="project" value="UniProtKB-KW"/>
</dbReference>
<dbReference type="PANTHER" id="PTHR43531:SF11">
    <property type="entry name" value="METHYL-ACCEPTING CHEMOTAXIS PROTEIN 3"/>
    <property type="match status" value="1"/>
</dbReference>
<keyword evidence="3" id="KW-0807">Transducer</keyword>
<dbReference type="InterPro" id="IPR003660">
    <property type="entry name" value="HAMP_dom"/>
</dbReference>
<keyword evidence="5" id="KW-0472">Membrane</keyword>
<evidence type="ECO:0000256" key="4">
    <source>
        <dbReference type="SAM" id="MobiDB-lite"/>
    </source>
</evidence>
<dbReference type="InterPro" id="IPR004090">
    <property type="entry name" value="Chemotax_Me-accpt_rcpt"/>
</dbReference>
<feature type="transmembrane region" description="Helical" evidence="5">
    <location>
        <begin position="18"/>
        <end position="37"/>
    </location>
</feature>
<dbReference type="InterPro" id="IPR004089">
    <property type="entry name" value="MCPsignal_dom"/>
</dbReference>
<dbReference type="GO" id="GO:0004888">
    <property type="term" value="F:transmembrane signaling receptor activity"/>
    <property type="evidence" value="ECO:0007669"/>
    <property type="project" value="InterPro"/>
</dbReference>
<keyword evidence="5" id="KW-0812">Transmembrane</keyword>
<keyword evidence="5" id="KW-1133">Transmembrane helix</keyword>
<evidence type="ECO:0000256" key="5">
    <source>
        <dbReference type="SAM" id="Phobius"/>
    </source>
</evidence>
<dbReference type="CDD" id="cd11386">
    <property type="entry name" value="MCP_signal"/>
    <property type="match status" value="1"/>
</dbReference>
<feature type="region of interest" description="Disordered" evidence="4">
    <location>
        <begin position="198"/>
        <end position="259"/>
    </location>
</feature>
<evidence type="ECO:0000313" key="9">
    <source>
        <dbReference type="Proteomes" id="UP000198885"/>
    </source>
</evidence>
<dbReference type="GO" id="GO:0007165">
    <property type="term" value="P:signal transduction"/>
    <property type="evidence" value="ECO:0007669"/>
    <property type="project" value="UniProtKB-KW"/>
</dbReference>
<keyword evidence="9" id="KW-1185">Reference proteome</keyword>
<evidence type="ECO:0000256" key="3">
    <source>
        <dbReference type="PROSITE-ProRule" id="PRU00284"/>
    </source>
</evidence>
<evidence type="ECO:0000256" key="2">
    <source>
        <dbReference type="ARBA" id="ARBA00029447"/>
    </source>
</evidence>
<dbReference type="InterPro" id="IPR051310">
    <property type="entry name" value="MCP_chemotaxis"/>
</dbReference>
<dbReference type="Pfam" id="PF00015">
    <property type="entry name" value="MCPsignal"/>
    <property type="match status" value="1"/>
</dbReference>
<feature type="region of interest" description="Disordered" evidence="4">
    <location>
        <begin position="551"/>
        <end position="573"/>
    </location>
</feature>
<evidence type="ECO:0000313" key="8">
    <source>
        <dbReference type="EMBL" id="SES29597.1"/>
    </source>
</evidence>
<dbReference type="PROSITE" id="PS50111">
    <property type="entry name" value="CHEMOTAXIS_TRANSDUC_2"/>
    <property type="match status" value="1"/>
</dbReference>
<dbReference type="AlphaFoldDB" id="A0A1H9W7C6"/>
<evidence type="ECO:0000256" key="1">
    <source>
        <dbReference type="ARBA" id="ARBA00022500"/>
    </source>
</evidence>
<feature type="transmembrane region" description="Helical" evidence="5">
    <location>
        <begin position="71"/>
        <end position="90"/>
    </location>
</feature>
<evidence type="ECO:0000259" key="7">
    <source>
        <dbReference type="PROSITE" id="PS50885"/>
    </source>
</evidence>
<dbReference type="PROSITE" id="PS50885">
    <property type="entry name" value="HAMP"/>
    <property type="match status" value="1"/>
</dbReference>
<sequence>MTRLSDELLAARHRGARLCATVGWLLVPVPAFVAWIAGNGGPAFAVAAILIAICGEAACRTGGSSARFGTAQALVAQAALFTGALAGHPWQLDSHMLYFALLAVMVVMIDRAAILAAAAAIAVHHVSLSLFWPAMLYPGTDLLANMERALLHGVVVAVESAALVYAVSTRLKLDIEAMERAAHLDEALRRAGEEQQAALAASKRAERESARAEAARQDAETALARQQDEAARARRADEKAAAAADRESEERQGQSARQAQVVDGLRAGLNRLASGDLSVELKEPFSAEYEDLRSDFNRAARSLSGAIAQVSRSATTLASEVDEISGAAQSLASRTEKQAATLEGISTRVDGLTQSIGGASENALAMRDEVLSTHRDAEGSVKVMSSAVDSMEGIEAASGRINKITEVIEGIAFQTNLLALNAGVEAARAGEAGRGFAVVAAEVRGLAQRSSEAAAEISQLIASSNVQVKEGARLVRETGRALEHIQTAISRVAERIHTISDSATSQSDSLNDINRSISDLDTFTQKNAALFEETSAASEVLKTSARDLKRATDRFSTAESGPQPKRRAATAVA</sequence>
<dbReference type="Proteomes" id="UP000198885">
    <property type="component" value="Unassembled WGS sequence"/>
</dbReference>
<dbReference type="PRINTS" id="PR00260">
    <property type="entry name" value="CHEMTRNSDUCR"/>
</dbReference>
<dbReference type="PANTHER" id="PTHR43531">
    <property type="entry name" value="PROTEIN ICFG"/>
    <property type="match status" value="1"/>
</dbReference>
<reference evidence="8 9" key="1">
    <citation type="submission" date="2016-10" db="EMBL/GenBank/DDBJ databases">
        <authorList>
            <person name="de Groot N.N."/>
        </authorList>
    </citation>
    <scope>NUCLEOTIDE SEQUENCE [LARGE SCALE GENOMIC DNA]</scope>
    <source>
        <strain evidence="8 9">DSM 23042</strain>
    </source>
</reference>
<name>A0A1H9W7C6_9RHOB</name>
<dbReference type="SMART" id="SM00283">
    <property type="entry name" value="MA"/>
    <property type="match status" value="1"/>
</dbReference>
<feature type="transmembrane region" description="Helical" evidence="5">
    <location>
        <begin position="96"/>
        <end position="128"/>
    </location>
</feature>
<feature type="domain" description="Methyl-accepting transducer" evidence="6">
    <location>
        <begin position="313"/>
        <end position="542"/>
    </location>
</feature>
<protein>
    <submittedName>
        <fullName evidence="8">Methyl-accepting chemotaxis protein</fullName>
    </submittedName>
</protein>